<name>A0ABW4XQM0_9GAMM</name>
<dbReference type="Proteomes" id="UP001597380">
    <property type="component" value="Unassembled WGS sequence"/>
</dbReference>
<sequence length="81" mass="9127">MKLLKIDRANGVEEPVTTILLESDDLCVLKQKGLDEASALLGGKSDEKVIWISGAVMGNKKLSEAKNWFLYIDRKIVFRIY</sequence>
<comment type="caution">
    <text evidence="1">The sequence shown here is derived from an EMBL/GenBank/DDBJ whole genome shotgun (WGS) entry which is preliminary data.</text>
</comment>
<dbReference type="EMBL" id="JBHUHT010000016">
    <property type="protein sequence ID" value="MFD2097139.1"/>
    <property type="molecule type" value="Genomic_DNA"/>
</dbReference>
<gene>
    <name evidence="1" type="ORF">ACFSJ3_14180</name>
</gene>
<reference evidence="2" key="1">
    <citation type="journal article" date="2019" name="Int. J. Syst. Evol. Microbiol.">
        <title>The Global Catalogue of Microorganisms (GCM) 10K type strain sequencing project: providing services to taxonomists for standard genome sequencing and annotation.</title>
        <authorList>
            <consortium name="The Broad Institute Genomics Platform"/>
            <consortium name="The Broad Institute Genome Sequencing Center for Infectious Disease"/>
            <person name="Wu L."/>
            <person name="Ma J."/>
        </authorList>
    </citation>
    <scope>NUCLEOTIDE SEQUENCE [LARGE SCALE GENOMIC DNA]</scope>
    <source>
        <strain evidence="2">CGMCC 1.10992</strain>
    </source>
</reference>
<accession>A0ABW4XQM0</accession>
<dbReference type="RefSeq" id="WP_345339934.1">
    <property type="nucleotide sequence ID" value="NZ_BAABLI010000012.1"/>
</dbReference>
<protein>
    <submittedName>
        <fullName evidence="1">Uncharacterized protein</fullName>
    </submittedName>
</protein>
<organism evidence="1 2">
    <name type="scientific">Corallincola platygyrae</name>
    <dbReference type="NCBI Taxonomy" id="1193278"/>
    <lineage>
        <taxon>Bacteria</taxon>
        <taxon>Pseudomonadati</taxon>
        <taxon>Pseudomonadota</taxon>
        <taxon>Gammaproteobacteria</taxon>
        <taxon>Alteromonadales</taxon>
        <taxon>Psychromonadaceae</taxon>
        <taxon>Corallincola</taxon>
    </lineage>
</organism>
<keyword evidence="2" id="KW-1185">Reference proteome</keyword>
<proteinExistence type="predicted"/>
<evidence type="ECO:0000313" key="2">
    <source>
        <dbReference type="Proteomes" id="UP001597380"/>
    </source>
</evidence>
<evidence type="ECO:0000313" key="1">
    <source>
        <dbReference type="EMBL" id="MFD2097139.1"/>
    </source>
</evidence>